<feature type="domain" description="Flagellar hook-associated protein 1 D2-like" evidence="8">
    <location>
        <begin position="433"/>
        <end position="497"/>
    </location>
</feature>
<evidence type="ECO:0000256" key="1">
    <source>
        <dbReference type="ARBA" id="ARBA00004365"/>
    </source>
</evidence>
<reference evidence="10 11" key="1">
    <citation type="submission" date="2016-06" db="EMBL/GenBank/DDBJ databases">
        <authorList>
            <person name="Kjaerup R.B."/>
            <person name="Dalgaard T.S."/>
            <person name="Juul-Madsen H.R."/>
        </authorList>
    </citation>
    <scope>NUCLEOTIDE SEQUENCE [LARGE SCALE GENOMIC DNA]</scope>
    <source>
        <strain evidence="10">2</strain>
    </source>
</reference>
<dbReference type="GO" id="GO:0005198">
    <property type="term" value="F:structural molecule activity"/>
    <property type="evidence" value="ECO:0007669"/>
    <property type="project" value="InterPro"/>
</dbReference>
<dbReference type="Pfam" id="PF06429">
    <property type="entry name" value="Flg_bbr_C"/>
    <property type="match status" value="1"/>
</dbReference>
<dbReference type="GO" id="GO:0044780">
    <property type="term" value="P:bacterial-type flagellum assembly"/>
    <property type="evidence" value="ECO:0007669"/>
    <property type="project" value="InterPro"/>
</dbReference>
<comment type="similarity">
    <text evidence="3">Belongs to the flagella basal body rod proteins family.</text>
</comment>
<dbReference type="InterPro" id="IPR010930">
    <property type="entry name" value="Flg_bb/hook_C_dom"/>
</dbReference>
<keyword evidence="10" id="KW-0282">Flagellum</keyword>
<keyword evidence="10" id="KW-0966">Cell projection</keyword>
<feature type="domain" description="Flagellar basal-body/hook protein C-terminal" evidence="7">
    <location>
        <begin position="696"/>
        <end position="732"/>
    </location>
</feature>
<evidence type="ECO:0000256" key="3">
    <source>
        <dbReference type="ARBA" id="ARBA00009677"/>
    </source>
</evidence>
<sequence>MGIVSTGITGLQVAQLGLLTTEHNIANASTPGFNRQRTIQVSNIATLSGAGFIGQGAHVSTIERMYDTFLSGQVNRAQTTSSELDAYYTQIKQIDNMLADPNAGVSPALQEFFQGVQQVSADPSQLPARQAMISSAQALVARYQGLEDRISQMYAGVNGQLTTAVASINSYSEQIAKLNESIRNAGSSINQPPNDLMDQRDQLVLELNKLVRVTTTTNSDGSYNVYIGNGQQLVTGTQVTKLTALPSIADPSRLAVGLQTASGSQELPESLVTGGTLGGLLSFRSGSLDRIANDLGRNAVSLALTFNAQHALGQDLLGQSIGNAGFVANFFTVSQPTVIANGNNSVVTPATISAALVTPPPIDGSYTLDLNGAGTLYTLTRQSDGTAWNGASLAALQAAVPASEGLALTGATVAAGASTQVFGPAAIGANYYTKLTGSDYRLDYDGTNYTITRLSDNTQWSNASLATLSTTVAGSDGFSFSLASGTVASGDSFIIRPTRDAARNIAVNPTLAADARLIAAAMPIRTAAASANTGTGSISDGKSLPGFGAPAFPAGGVSLTYDSAGNTLTLAGVPAGANISVAVGGTTTVYPGPTIPYTSTGTISFAGVSFEISGNLNNGDVFSLGNNTAGVSDGRNALALGQLQTQNTMSGKTASYQTAYAQLVSDAGNKSREIDVKGQAQSALLKQAKDARDSLSAVNLDEEAANLIRYQQAYQASAKMLDISSKLFDVLLAIHS</sequence>
<keyword evidence="10" id="KW-0969">Cilium</keyword>
<dbReference type="InterPro" id="IPR002371">
    <property type="entry name" value="FlgK"/>
</dbReference>
<evidence type="ECO:0000256" key="2">
    <source>
        <dbReference type="ARBA" id="ARBA00004613"/>
    </source>
</evidence>
<feature type="domain" description="Flagellar hook-associated protein FlgK helical" evidence="9">
    <location>
        <begin position="92"/>
        <end position="323"/>
    </location>
</feature>
<keyword evidence="11" id="KW-1185">Reference proteome</keyword>
<dbReference type="SUPFAM" id="SSF64518">
    <property type="entry name" value="Phase 1 flagellin"/>
    <property type="match status" value="1"/>
</dbReference>
<keyword evidence="6" id="KW-0975">Bacterial flagellum</keyword>
<name>A0A1A8XQS4_9RHOO</name>
<gene>
    <name evidence="10" type="ORF">PROAA_2210002</name>
</gene>
<dbReference type="RefSeq" id="WP_186410895.1">
    <property type="nucleotide sequence ID" value="NZ_FLQY01000137.1"/>
</dbReference>
<evidence type="ECO:0000256" key="4">
    <source>
        <dbReference type="ARBA" id="ARBA00016244"/>
    </source>
</evidence>
<protein>
    <recommendedName>
        <fullName evidence="4">Flagellar hook-associated protein 1</fullName>
    </recommendedName>
</protein>
<dbReference type="InterPro" id="IPR049119">
    <property type="entry name" value="FlgK_D2-like"/>
</dbReference>
<evidence type="ECO:0000313" key="11">
    <source>
        <dbReference type="Proteomes" id="UP000199600"/>
    </source>
</evidence>
<dbReference type="AlphaFoldDB" id="A0A1A8XQS4"/>
<organism evidence="10 11">
    <name type="scientific">Candidatus Propionivibrio aalborgensis</name>
    <dbReference type="NCBI Taxonomy" id="1860101"/>
    <lineage>
        <taxon>Bacteria</taxon>
        <taxon>Pseudomonadati</taxon>
        <taxon>Pseudomonadota</taxon>
        <taxon>Betaproteobacteria</taxon>
        <taxon>Rhodocyclales</taxon>
        <taxon>Rhodocyclaceae</taxon>
        <taxon>Propionivibrio</taxon>
    </lineage>
</organism>
<dbReference type="Pfam" id="PF21158">
    <property type="entry name" value="flgK_1st_1"/>
    <property type="match status" value="1"/>
</dbReference>
<dbReference type="GO" id="GO:0009424">
    <property type="term" value="C:bacterial-type flagellum hook"/>
    <property type="evidence" value="ECO:0007669"/>
    <property type="project" value="InterPro"/>
</dbReference>
<evidence type="ECO:0000256" key="6">
    <source>
        <dbReference type="ARBA" id="ARBA00023143"/>
    </source>
</evidence>
<dbReference type="Proteomes" id="UP000199600">
    <property type="component" value="Unassembled WGS sequence"/>
</dbReference>
<dbReference type="Pfam" id="PF22638">
    <property type="entry name" value="FlgK_D1"/>
    <property type="match status" value="1"/>
</dbReference>
<dbReference type="NCBIfam" id="TIGR02492">
    <property type="entry name" value="flgK_ends"/>
    <property type="match status" value="1"/>
</dbReference>
<dbReference type="PANTHER" id="PTHR30033">
    <property type="entry name" value="FLAGELLAR HOOK-ASSOCIATED PROTEIN 1"/>
    <property type="match status" value="1"/>
</dbReference>
<dbReference type="PRINTS" id="PR01005">
    <property type="entry name" value="FLGHOOKAP1"/>
</dbReference>
<keyword evidence="5" id="KW-0964">Secreted</keyword>
<accession>A0A1A8XQS4</accession>
<comment type="subcellular location">
    <subcellularLocation>
        <location evidence="1">Bacterial flagellum</location>
    </subcellularLocation>
    <subcellularLocation>
        <location evidence="2">Secreted</location>
    </subcellularLocation>
</comment>
<dbReference type="InterPro" id="IPR053927">
    <property type="entry name" value="FlgK_helical"/>
</dbReference>
<evidence type="ECO:0000259" key="7">
    <source>
        <dbReference type="Pfam" id="PF06429"/>
    </source>
</evidence>
<evidence type="ECO:0000256" key="5">
    <source>
        <dbReference type="ARBA" id="ARBA00022525"/>
    </source>
</evidence>
<proteinExistence type="inferred from homology"/>
<dbReference type="EMBL" id="FLQY01000137">
    <property type="protein sequence ID" value="SBT07485.1"/>
    <property type="molecule type" value="Genomic_DNA"/>
</dbReference>
<dbReference type="PANTHER" id="PTHR30033:SF1">
    <property type="entry name" value="FLAGELLAR HOOK-ASSOCIATED PROTEIN 1"/>
    <property type="match status" value="1"/>
</dbReference>
<evidence type="ECO:0000259" key="8">
    <source>
        <dbReference type="Pfam" id="PF21158"/>
    </source>
</evidence>
<dbReference type="GO" id="GO:0005576">
    <property type="term" value="C:extracellular region"/>
    <property type="evidence" value="ECO:0007669"/>
    <property type="project" value="UniProtKB-SubCell"/>
</dbReference>
<evidence type="ECO:0000313" key="10">
    <source>
        <dbReference type="EMBL" id="SBT07485.1"/>
    </source>
</evidence>
<evidence type="ECO:0000259" key="9">
    <source>
        <dbReference type="Pfam" id="PF22638"/>
    </source>
</evidence>